<protein>
    <submittedName>
        <fullName evidence="1">Uncharacterized protein</fullName>
    </submittedName>
</protein>
<dbReference type="AlphaFoldDB" id="A0A561ERW9"/>
<keyword evidence="2" id="KW-1185">Reference proteome</keyword>
<dbReference type="InterPro" id="IPR043991">
    <property type="entry name" value="Gp3-like"/>
</dbReference>
<sequence length="233" mass="25460">MAIRIFETDPDARPKGNQFADDVVARFHSGRQVDNIPVALPHWRITTGDPEAAQAVAQLFGGTPVTDEESAAENNIEVQTGKAKVLVVIDGPESVTSDMKLWNSGTLVHHCDGVEFLSPDDLVGRPCGCPILMEDRKAAHKRKMGPGPSIAVTFKLADDPELGKFRFQTGSWKLAEVLHELDNSLSRVGGPALAELTIELVEYTTKKGRDVSYFKPVVKVLKSWNDAIADPKF</sequence>
<organism evidence="1 2">
    <name type="scientific">Kitasatospora atroaurantiaca</name>
    <dbReference type="NCBI Taxonomy" id="285545"/>
    <lineage>
        <taxon>Bacteria</taxon>
        <taxon>Bacillati</taxon>
        <taxon>Actinomycetota</taxon>
        <taxon>Actinomycetes</taxon>
        <taxon>Kitasatosporales</taxon>
        <taxon>Streptomycetaceae</taxon>
        <taxon>Kitasatospora</taxon>
    </lineage>
</organism>
<evidence type="ECO:0000313" key="2">
    <source>
        <dbReference type="Proteomes" id="UP000318416"/>
    </source>
</evidence>
<proteinExistence type="predicted"/>
<comment type="caution">
    <text evidence="1">The sequence shown here is derived from an EMBL/GenBank/DDBJ whole genome shotgun (WGS) entry which is preliminary data.</text>
</comment>
<evidence type="ECO:0000313" key="1">
    <source>
        <dbReference type="EMBL" id="TWE18351.1"/>
    </source>
</evidence>
<name>A0A561ERW9_9ACTN</name>
<dbReference type="Pfam" id="PF18897">
    <property type="entry name" value="Gp3-like"/>
    <property type="match status" value="1"/>
</dbReference>
<dbReference type="RefSeq" id="WP_145791595.1">
    <property type="nucleotide sequence ID" value="NZ_BAAABR010000006.1"/>
</dbReference>
<accession>A0A561ERW9</accession>
<reference evidence="1 2" key="1">
    <citation type="submission" date="2019-06" db="EMBL/GenBank/DDBJ databases">
        <title>Sequencing the genomes of 1000 actinobacteria strains.</title>
        <authorList>
            <person name="Klenk H.-P."/>
        </authorList>
    </citation>
    <scope>NUCLEOTIDE SEQUENCE [LARGE SCALE GENOMIC DNA]</scope>
    <source>
        <strain evidence="1 2">DSM 41649</strain>
    </source>
</reference>
<gene>
    <name evidence="1" type="ORF">FB465_3418</name>
</gene>
<dbReference type="Proteomes" id="UP000318416">
    <property type="component" value="Unassembled WGS sequence"/>
</dbReference>
<dbReference type="EMBL" id="VIVR01000001">
    <property type="protein sequence ID" value="TWE18351.1"/>
    <property type="molecule type" value="Genomic_DNA"/>
</dbReference>
<dbReference type="OrthoDB" id="3688760at2"/>